<dbReference type="EMBL" id="ABKJEP030000031">
    <property type="protein sequence ID" value="EMO9456992.1"/>
    <property type="molecule type" value="Genomic_DNA"/>
</dbReference>
<sequence>MIDSDKINLRISQMGAIGAFEHAKSLACELSPKDRTNIMAVYIPYNELVLQDCKEQPFTAMKASCAINQIYESLTLRDSKIKFNQLF</sequence>
<organism evidence="1">
    <name type="scientific">Morganella morganii</name>
    <name type="common">Proteus morganii</name>
    <dbReference type="NCBI Taxonomy" id="582"/>
    <lineage>
        <taxon>Bacteria</taxon>
        <taxon>Pseudomonadati</taxon>
        <taxon>Pseudomonadota</taxon>
        <taxon>Gammaproteobacteria</taxon>
        <taxon>Enterobacterales</taxon>
        <taxon>Morganellaceae</taxon>
        <taxon>Morganella</taxon>
    </lineage>
</organism>
<name>A0AAI9HS67_MORMO</name>
<comment type="caution">
    <text evidence="1">The sequence shown here is derived from an EMBL/GenBank/DDBJ whole genome shotgun (WGS) entry which is preliminary data.</text>
</comment>
<evidence type="ECO:0000313" key="1">
    <source>
        <dbReference type="EMBL" id="EMO9456992.1"/>
    </source>
</evidence>
<dbReference type="AlphaFoldDB" id="A0AAI9HS67"/>
<reference evidence="1" key="1">
    <citation type="submission" date="2024-02" db="EMBL/GenBank/DDBJ databases">
        <authorList>
            <consortium name="Clinical and Environmental Microbiology Branch: Whole genome sequencing antimicrobial resistance pathogens in the healthcare setting"/>
        </authorList>
    </citation>
    <scope>NUCLEOTIDE SEQUENCE</scope>
    <source>
        <strain evidence="1">2023KU-00017</strain>
    </source>
</reference>
<accession>A0AAI9HS67</accession>
<gene>
    <name evidence="1" type="ORF">PN925_002375</name>
</gene>
<proteinExistence type="predicted"/>
<protein>
    <submittedName>
        <fullName evidence="1">Uncharacterized protein</fullName>
    </submittedName>
</protein>